<dbReference type="eggNOG" id="ENOG5031W2M">
    <property type="taxonomic scope" value="Bacteria"/>
</dbReference>
<sequence length="128" mass="13889">MSLRNIDSTGGAEPIVSVMADNGETLSFTPVTAAALAEMLARAAMAEIAMQLKVTNSYPETAFEHLYDVAAPAPRDHEDVYDWCYDHLYEYTGEGPEYADVPAAYEVEILSAPAPFAHLVGLRVDSYG</sequence>
<organism evidence="1 2">
    <name type="scientific">Gordonia effusa NBRC 100432</name>
    <dbReference type="NCBI Taxonomy" id="1077974"/>
    <lineage>
        <taxon>Bacteria</taxon>
        <taxon>Bacillati</taxon>
        <taxon>Actinomycetota</taxon>
        <taxon>Actinomycetes</taxon>
        <taxon>Mycobacteriales</taxon>
        <taxon>Gordoniaceae</taxon>
        <taxon>Gordonia</taxon>
    </lineage>
</organism>
<evidence type="ECO:0000313" key="1">
    <source>
        <dbReference type="EMBL" id="GAB20611.1"/>
    </source>
</evidence>
<dbReference type="AlphaFoldDB" id="H0R6B0"/>
<name>H0R6B0_9ACTN</name>
<proteinExistence type="predicted"/>
<protein>
    <submittedName>
        <fullName evidence="1">Uncharacterized protein</fullName>
    </submittedName>
</protein>
<keyword evidence="2" id="KW-1185">Reference proteome</keyword>
<dbReference type="STRING" id="1077974.GOEFS_121_00130"/>
<dbReference type="EMBL" id="BAEH01000121">
    <property type="protein sequence ID" value="GAB20611.1"/>
    <property type="molecule type" value="Genomic_DNA"/>
</dbReference>
<evidence type="ECO:0000313" key="2">
    <source>
        <dbReference type="Proteomes" id="UP000035034"/>
    </source>
</evidence>
<dbReference type="Proteomes" id="UP000035034">
    <property type="component" value="Unassembled WGS sequence"/>
</dbReference>
<gene>
    <name evidence="1" type="ORF">GOEFS_121_00130</name>
</gene>
<comment type="caution">
    <text evidence="1">The sequence shown here is derived from an EMBL/GenBank/DDBJ whole genome shotgun (WGS) entry which is preliminary data.</text>
</comment>
<accession>H0R6B0</accession>
<reference evidence="1 2" key="1">
    <citation type="submission" date="2011-12" db="EMBL/GenBank/DDBJ databases">
        <title>Whole genome shotgun sequence of Gordonia effusa NBRC 100432.</title>
        <authorList>
            <person name="Yoshida I."/>
            <person name="Takarada H."/>
            <person name="Hosoyama A."/>
            <person name="Tsuchikane K."/>
            <person name="Katsumata H."/>
            <person name="Yamazaki S."/>
            <person name="Fujita N."/>
        </authorList>
    </citation>
    <scope>NUCLEOTIDE SEQUENCE [LARGE SCALE GENOMIC DNA]</scope>
    <source>
        <strain evidence="1 2">NBRC 100432</strain>
    </source>
</reference>